<reference evidence="1 2" key="1">
    <citation type="journal article" date="2013" name="Int. J. Syst. Evol. Microbiol.">
        <title>Marinoscillum luteum sp. nov., isolated from marine sediment.</title>
        <authorList>
            <person name="Cha I.T."/>
            <person name="Park S.J."/>
            <person name="Kim S.J."/>
            <person name="Kim J.G."/>
            <person name="Jung M.Y."/>
            <person name="Shin K.S."/>
            <person name="Kwon K.K."/>
            <person name="Yang S.H."/>
            <person name="Seo Y.S."/>
            <person name="Rhee S.K."/>
        </authorList>
    </citation>
    <scope>NUCLEOTIDE SEQUENCE [LARGE SCALE GENOMIC DNA]</scope>
    <source>
        <strain evidence="1 2">KCTC 23939</strain>
    </source>
</reference>
<gene>
    <name evidence="1" type="ORF">ACHKAR_08490</name>
</gene>
<name>A0ABW7N7L6_9BACT</name>
<comment type="caution">
    <text evidence="1">The sequence shown here is derived from an EMBL/GenBank/DDBJ whole genome shotgun (WGS) entry which is preliminary data.</text>
</comment>
<organism evidence="1 2">
    <name type="scientific">Marinoscillum luteum</name>
    <dbReference type="NCBI Taxonomy" id="861051"/>
    <lineage>
        <taxon>Bacteria</taxon>
        <taxon>Pseudomonadati</taxon>
        <taxon>Bacteroidota</taxon>
        <taxon>Cytophagia</taxon>
        <taxon>Cytophagales</taxon>
        <taxon>Reichenbachiellaceae</taxon>
        <taxon>Marinoscillum</taxon>
    </lineage>
</organism>
<dbReference type="RefSeq" id="WP_395417033.1">
    <property type="nucleotide sequence ID" value="NZ_JBIPKE010000015.1"/>
</dbReference>
<accession>A0ABW7N7L6</accession>
<evidence type="ECO:0000313" key="2">
    <source>
        <dbReference type="Proteomes" id="UP001610063"/>
    </source>
</evidence>
<dbReference type="EMBL" id="JBIPKE010000015">
    <property type="protein sequence ID" value="MFH6983472.1"/>
    <property type="molecule type" value="Genomic_DNA"/>
</dbReference>
<sequence>MLRYAYHHAEELQRAFTQYTKEDEIFMFFFPYRFFQLRIEPDTSKKLQFVSVDQSGQVVGMFIMRVDWHAHHVYDFAFINFQAQKATFSLDLARLIKKLFEEFKFRKIKYKVIVGHDIEATHDRLAMKYGKIVGTFREDIRLTNGQLYDVKHYELSIDDYRNYHK</sequence>
<dbReference type="Proteomes" id="UP001610063">
    <property type="component" value="Unassembled WGS sequence"/>
</dbReference>
<proteinExistence type="predicted"/>
<evidence type="ECO:0000313" key="1">
    <source>
        <dbReference type="EMBL" id="MFH6983472.1"/>
    </source>
</evidence>
<protein>
    <recommendedName>
        <fullName evidence="3">N-acetyltransferase domain-containing protein</fullName>
    </recommendedName>
</protein>
<evidence type="ECO:0008006" key="3">
    <source>
        <dbReference type="Google" id="ProtNLM"/>
    </source>
</evidence>
<keyword evidence="2" id="KW-1185">Reference proteome</keyword>